<dbReference type="Pfam" id="PF17919">
    <property type="entry name" value="RT_RNaseH_2"/>
    <property type="match status" value="1"/>
</dbReference>
<keyword evidence="5" id="KW-0378">Hydrolase</keyword>
<dbReference type="InterPro" id="IPR043502">
    <property type="entry name" value="DNA/RNA_pol_sf"/>
</dbReference>
<dbReference type="GO" id="GO:0006508">
    <property type="term" value="P:proteolysis"/>
    <property type="evidence" value="ECO:0007669"/>
    <property type="project" value="UniProtKB-KW"/>
</dbReference>
<feature type="compositionally biased region" description="Low complexity" evidence="8">
    <location>
        <begin position="2359"/>
        <end position="2369"/>
    </location>
</feature>
<evidence type="ECO:0000259" key="10">
    <source>
        <dbReference type="PROSITE" id="PS50013"/>
    </source>
</evidence>
<dbReference type="CDD" id="cd09274">
    <property type="entry name" value="RNase_HI_RT_Ty3"/>
    <property type="match status" value="1"/>
</dbReference>
<dbReference type="PANTHER" id="PTHR37984:SF5">
    <property type="entry name" value="PROTEIN NYNRIN-LIKE"/>
    <property type="match status" value="1"/>
</dbReference>
<evidence type="ECO:0000256" key="5">
    <source>
        <dbReference type="ARBA" id="ARBA00022750"/>
    </source>
</evidence>
<keyword evidence="9" id="KW-0472">Membrane</keyword>
<dbReference type="SUPFAM" id="SSF57756">
    <property type="entry name" value="Retrovirus zinc finger-like domains"/>
    <property type="match status" value="1"/>
</dbReference>
<name>A0AAE0Q3L9_9TELE</name>
<dbReference type="CDD" id="cd01650">
    <property type="entry name" value="RT_nLTR_like"/>
    <property type="match status" value="1"/>
</dbReference>
<feature type="domain" description="Reverse transcriptase" evidence="11">
    <location>
        <begin position="1268"/>
        <end position="1447"/>
    </location>
</feature>
<keyword evidence="6" id="KW-0511">Multifunctional enzyme</keyword>
<evidence type="ECO:0000313" key="13">
    <source>
        <dbReference type="EMBL" id="KAK3512974.1"/>
    </source>
</evidence>
<evidence type="ECO:0000256" key="2">
    <source>
        <dbReference type="ARBA" id="ARBA00010879"/>
    </source>
</evidence>
<evidence type="ECO:0000256" key="4">
    <source>
        <dbReference type="ARBA" id="ARBA00022670"/>
    </source>
</evidence>
<feature type="region of interest" description="Disordered" evidence="8">
    <location>
        <begin position="2000"/>
        <end position="2037"/>
    </location>
</feature>
<dbReference type="InterPro" id="IPR043128">
    <property type="entry name" value="Rev_trsase/Diguanyl_cyclase"/>
</dbReference>
<feature type="region of interest" description="Disordered" evidence="8">
    <location>
        <begin position="1072"/>
        <end position="1093"/>
    </location>
</feature>
<dbReference type="Pfam" id="PF03372">
    <property type="entry name" value="Exo_endo_phos"/>
    <property type="match status" value="1"/>
</dbReference>
<dbReference type="SMART" id="SM00298">
    <property type="entry name" value="CHROMO"/>
    <property type="match status" value="1"/>
</dbReference>
<dbReference type="Gene3D" id="3.10.10.10">
    <property type="entry name" value="HIV Type 1 Reverse Transcriptase, subunit A, domain 1"/>
    <property type="match status" value="1"/>
</dbReference>
<keyword evidence="9" id="KW-1133">Transmembrane helix</keyword>
<feature type="compositionally biased region" description="Basic residues" evidence="8">
    <location>
        <begin position="2012"/>
        <end position="2024"/>
    </location>
</feature>
<dbReference type="InterPro" id="IPR001584">
    <property type="entry name" value="Integrase_cat-core"/>
</dbReference>
<dbReference type="GO" id="GO:0003676">
    <property type="term" value="F:nucleic acid binding"/>
    <property type="evidence" value="ECO:0007669"/>
    <property type="project" value="InterPro"/>
</dbReference>
<dbReference type="Gene3D" id="3.30.420.10">
    <property type="entry name" value="Ribonuclease H-like superfamily/Ribonuclease H"/>
    <property type="match status" value="1"/>
</dbReference>
<dbReference type="SUPFAM" id="SSF54160">
    <property type="entry name" value="Chromo domain-like"/>
    <property type="match status" value="1"/>
</dbReference>
<dbReference type="InterPro" id="IPR036875">
    <property type="entry name" value="Znf_CCHC_sf"/>
</dbReference>
<comment type="similarity">
    <text evidence="2">Belongs to the beta type-B retroviral polymerase family. HERV class-II K(HML-2) pol subfamily.</text>
</comment>
<dbReference type="InterPro" id="IPR005162">
    <property type="entry name" value="Retrotrans_gag_dom"/>
</dbReference>
<comment type="caution">
    <text evidence="13">The sequence shown here is derived from an EMBL/GenBank/DDBJ whole genome shotgun (WGS) entry which is preliminary data.</text>
</comment>
<keyword evidence="9" id="KW-0812">Transmembrane</keyword>
<evidence type="ECO:0000256" key="9">
    <source>
        <dbReference type="SAM" id="Phobius"/>
    </source>
</evidence>
<feature type="domain" description="Integrase catalytic" evidence="12">
    <location>
        <begin position="1747"/>
        <end position="1863"/>
    </location>
</feature>
<feature type="region of interest" description="Disordered" evidence="8">
    <location>
        <begin position="2343"/>
        <end position="2369"/>
    </location>
</feature>
<dbReference type="Gene3D" id="3.10.20.370">
    <property type="match status" value="1"/>
</dbReference>
<dbReference type="InterPro" id="IPR000953">
    <property type="entry name" value="Chromo/chromo_shadow_dom"/>
</dbReference>
<keyword evidence="7" id="KW-0175">Coiled coil</keyword>
<evidence type="ECO:0000256" key="6">
    <source>
        <dbReference type="ARBA" id="ARBA00023268"/>
    </source>
</evidence>
<dbReference type="Pfam" id="PF00385">
    <property type="entry name" value="Chromo"/>
    <property type="match status" value="1"/>
</dbReference>
<dbReference type="InterPro" id="IPR050951">
    <property type="entry name" value="Retrovirus_Pol_polyprotein"/>
</dbReference>
<dbReference type="GO" id="GO:0015074">
    <property type="term" value="P:DNA integration"/>
    <property type="evidence" value="ECO:0007669"/>
    <property type="project" value="InterPro"/>
</dbReference>
<feature type="compositionally biased region" description="Basic residues" evidence="8">
    <location>
        <begin position="42"/>
        <end position="54"/>
    </location>
</feature>
<dbReference type="Gene3D" id="3.30.70.270">
    <property type="match status" value="2"/>
</dbReference>
<dbReference type="GO" id="GO:0005634">
    <property type="term" value="C:nucleus"/>
    <property type="evidence" value="ECO:0007669"/>
    <property type="project" value="UniProtKB-SubCell"/>
</dbReference>
<dbReference type="SUPFAM" id="SSF56672">
    <property type="entry name" value="DNA/RNA polymerases"/>
    <property type="match status" value="2"/>
</dbReference>
<dbReference type="FunFam" id="3.30.70.270:FF:000020">
    <property type="entry name" value="Transposon Tf2-6 polyprotein-like Protein"/>
    <property type="match status" value="1"/>
</dbReference>
<dbReference type="FunFam" id="3.10.20.370:FF:000003">
    <property type="entry name" value="Transposon Tf2-6 polyprotein"/>
    <property type="match status" value="1"/>
</dbReference>
<feature type="region of interest" description="Disordered" evidence="8">
    <location>
        <begin position="33"/>
        <end position="54"/>
    </location>
</feature>
<dbReference type="Gene3D" id="2.40.50.40">
    <property type="match status" value="1"/>
</dbReference>
<dbReference type="InterPro" id="IPR041577">
    <property type="entry name" value="RT_RNaseH_2"/>
</dbReference>
<dbReference type="GO" id="GO:0004523">
    <property type="term" value="F:RNA-DNA hybrid ribonuclease activity"/>
    <property type="evidence" value="ECO:0007669"/>
    <property type="project" value="UniProtKB-EC"/>
</dbReference>
<gene>
    <name evidence="13" type="ORF">QTP70_033864</name>
</gene>
<dbReference type="PROSITE" id="PS50878">
    <property type="entry name" value="RT_POL"/>
    <property type="match status" value="2"/>
</dbReference>
<dbReference type="EC" id="3.1.26.4" evidence="3"/>
<dbReference type="GO" id="GO:0004190">
    <property type="term" value="F:aspartic-type endopeptidase activity"/>
    <property type="evidence" value="ECO:0007669"/>
    <property type="project" value="UniProtKB-KW"/>
</dbReference>
<dbReference type="InterPro" id="IPR012337">
    <property type="entry name" value="RNaseH-like_sf"/>
</dbReference>
<dbReference type="InterPro" id="IPR005135">
    <property type="entry name" value="Endo/exonuclease/phosphatase"/>
</dbReference>
<evidence type="ECO:0000256" key="1">
    <source>
        <dbReference type="ARBA" id="ARBA00004123"/>
    </source>
</evidence>
<sequence>MRIVSTNFIPDRLRPGLTTTAIGAVDLQGTGGNWPTVGGRSRGGRRVRRQREKRKGKRVGLRIGTLNVGTMTGKGRELADMMERRKVDILCVQETRWKGSKARSIGAGFKLFYYGVDSKRNGVGVVLKEEFVRNVLEVKRVSDRVMSLKLEIEGVMLNVVSGYAPQVGCELEEKERFWSELDEVMESIPTGERVVIGADFNGHVGEGNTGDEEVMGKFGVKERNLEGQMVVDFAKRMDMGVVNTYFQKMEEHRVTYKSGGRRTQVDYILCRRGNLKEISDCKVVVGESVARQHRMVVCRMTLMVCKTKRSQIEIERKTKWWKLKKEECCEEFRQKLRQALGGQVVLPDDWETTAEVIRETGRKVLGVSGRRKEDKETWWWNEEVQDSIQRKRLAKKKWDMERTEENRQEYKELQRRVKREVSKAKLKAYDELYTRLDTREGEKDLYRLARQRDRDGKDVQQVRVIKDRDGRVLTSEESVQRRWKEYFEELMNEENEREKRVEGVNSVEQKVDKIRKDEVRKALKRMKSGKAVGPDDLPVEVWKCLGEAAVEFLASLFNRVLESERMPEEWRRSVLVPIFKNKGDVQSCRNYRGIKLMSHTMKLWERVVEARLRKVVEICEQQYSFMPRKSTTDAIFALRILMEKYRDGQKELHCVFVDVEKAYDRVPREELWYCMRKSGVAEKYVRVVQDMYERSRTVVRCAVGQTEEFKVEVGLHQGSALSPFLFAIVMDQGAGGGKPGEVEVCAGEKRNEGLVPTQTQPSITTEKSPAAQRSDVFNRLRSVKSSEVSCDYSLISDPTARSLMSDKYNLIRFFPTQSPTTEKSTTDATLVTTPTSTFTVMISYRNTPSGEKPRSLFILILSAPAVCVSLAGLMSFCLCCFIKKQKTERLESCDSVDVTRGDEEISTCLSSRSSTARSGFPVHATTTLQVFRCSRTCTQKIAFIISRLDGKALRWAEPLWSQSNPMMSSLSAFTRHFREVFGRPEGDSSVGERLCRIKQGNLSVTEYALQFRTLAAASGWNEQALITTYRQGLDPQVRLHLAAHEDSMGLEKFIQLSVRFATRMQLCFEEHESQPAASTAPAQPGPVSHPEPADDAMQLELSEVSSADRQWERQRRLAQSCCFYCRGSGHFVAKCPLRPARALVRRQAGPLRLHIGVMHTEEIVLMVLEDSTAEVVLGRPWLEQHDPIISWRTGEILSPLEARSVNIPACYSHFWDVFCPKKASKLPPHRPWDCAIDLIPGEPVPKGRIYSLTLPEEKAMEEYIKEALAQGYICPSTSPAASSFFFVAKKDGGLRPCIDYRALNKITVKFRYPLPLVPAALERLRGATVFTKLDLRSAYNLIRIRKGDEWKTAFVTPTGHYEYRVMPYGLANAPSVFQDFMHEVLRDFLHKFVVVYIDDILIYSRSMADHQRHVAEVLHQLRDHNLFLKAEKCLFHQPTVQFLGYVIDRRGVRMDEKKVTAVRDWPTPTTVKELQRFLGFANFYRRFIRGYSSVTSPLTNLLRNKPKTLVWTPAATHAFQTLKQAFTTAPLLVHPDPELPFIVEVDASTTGVGAVLSQQQGNPRKLHPCAFFSRKLNPAEVNYDIGNRELLAVKLALEEWRHWLEGAKHPFTVLTDHKNLEYLRAAKRLNPRQARWALFFTRFKFTISYRPGSKNVKADALSRIYGPDIASEDPEPVLPEKIFASPISWSEGTLPESVDVKRYVQGCRECAMSKSPRHLPAGKLLPLPVPNRPWSHLGIDFIVDLPASEGSLETAEYLFNHVFRYYGLPEDIVSDRGPQFTSRVWRAFFKRLGVTISLSSGYHPQTNGQTERKIQEIGRFLRTFCHSHQESWSQFLGWAEYAQNSLRQSTTGLTPFQCVLGYQPPLFPWDGEPSDVPAVDYWFRESERVWGEAHRQLQRALRRRRSTADLRRSQAPAYQPGQKVWLSTRDIKLRLPWPGVAEEPPLPLLVDDGTAYLVKEILDSRRRGGRLEYLVDWEGYGPEERSWVPRNDILDPSLLEDFHTSHPSRPAPRGRGRPPRRRGPRSSGADHGGGDERLDVFTSSRGCEMALLVLLFFFHLILDVNSRDVPQPQLLVSPEVITVRGSVQLHCYVPHVKASQCVFYPETQNTNPKLSPSCQLSLTGSELISWTGRSSPRTLHIICFYTVNKAGFRAPSPHSLPAPVTVMNQKPSLSVSHDNQTDEIRLVCEIPESESVTADFNCNLYTGENPQLYLHQTSKKTKSGKLRCFFTAQRNDVFNRLRSVKSSEVSCDYSLISDPTARSLMSDKYNLIRLFPTLTQPSITTEISPAGFSPTQTQPSITTEKSPADATLVMTPTSTFTASPVFSTALIITKHTTTHLSSEVFSSTSSTTKEKTPSEKSVSSLSPTTATDSISISTTVMISYGNTPSGEKPRSLFILILSAPAVCVSLAGLMSFCLCCFIKKQKAERRKMDVTRGGDGVMMSTLNSNPSGVDAAGTYSVITSVPLPALPLDPSGDVNEDSKKTEDDVYHMYCSIADTQAVTKDKDMSVYSLLQTH</sequence>
<evidence type="ECO:0000259" key="12">
    <source>
        <dbReference type="PROSITE" id="PS50994"/>
    </source>
</evidence>
<feature type="transmembrane region" description="Helical" evidence="9">
    <location>
        <begin position="2396"/>
        <end position="2422"/>
    </location>
</feature>
<dbReference type="InterPro" id="IPR036397">
    <property type="entry name" value="RNaseH_sf"/>
</dbReference>
<keyword evidence="4" id="KW-0645">Protease</keyword>
<keyword evidence="14" id="KW-1185">Reference proteome</keyword>
<feature type="domain" description="Chromo" evidence="10">
    <location>
        <begin position="1956"/>
        <end position="2014"/>
    </location>
</feature>
<dbReference type="SUPFAM" id="SSF56219">
    <property type="entry name" value="DNase I-like"/>
    <property type="match status" value="1"/>
</dbReference>
<feature type="domain" description="Reverse transcriptase" evidence="11">
    <location>
        <begin position="559"/>
        <end position="842"/>
    </location>
</feature>
<dbReference type="InterPro" id="IPR023780">
    <property type="entry name" value="Chromo_domain"/>
</dbReference>
<dbReference type="InterPro" id="IPR016197">
    <property type="entry name" value="Chromo-like_dom_sf"/>
</dbReference>
<organism evidence="13 14">
    <name type="scientific">Hemibagrus guttatus</name>
    <dbReference type="NCBI Taxonomy" id="175788"/>
    <lineage>
        <taxon>Eukaryota</taxon>
        <taxon>Metazoa</taxon>
        <taxon>Chordata</taxon>
        <taxon>Craniata</taxon>
        <taxon>Vertebrata</taxon>
        <taxon>Euteleostomi</taxon>
        <taxon>Actinopterygii</taxon>
        <taxon>Neopterygii</taxon>
        <taxon>Teleostei</taxon>
        <taxon>Ostariophysi</taxon>
        <taxon>Siluriformes</taxon>
        <taxon>Bagridae</taxon>
        <taxon>Hemibagrus</taxon>
    </lineage>
</organism>
<evidence type="ECO:0000256" key="8">
    <source>
        <dbReference type="SAM" id="MobiDB-lite"/>
    </source>
</evidence>
<dbReference type="EMBL" id="JAUCMX010000023">
    <property type="protein sequence ID" value="KAK3512974.1"/>
    <property type="molecule type" value="Genomic_DNA"/>
</dbReference>
<reference evidence="13" key="1">
    <citation type="submission" date="2023-06" db="EMBL/GenBank/DDBJ databases">
        <title>Male Hemibagrus guttatus genome.</title>
        <authorList>
            <person name="Bian C."/>
        </authorList>
    </citation>
    <scope>NUCLEOTIDE SEQUENCE</scope>
    <source>
        <strain evidence="13">Male_cb2023</strain>
        <tissue evidence="13">Muscle</tissue>
    </source>
</reference>
<feature type="coiled-coil region" evidence="7">
    <location>
        <begin position="393"/>
        <end position="427"/>
    </location>
</feature>
<dbReference type="GO" id="GO:0008270">
    <property type="term" value="F:zinc ion binding"/>
    <property type="evidence" value="ECO:0007669"/>
    <property type="project" value="InterPro"/>
</dbReference>
<evidence type="ECO:0000256" key="7">
    <source>
        <dbReference type="SAM" id="Coils"/>
    </source>
</evidence>
<dbReference type="SUPFAM" id="SSF53098">
    <property type="entry name" value="Ribonuclease H-like"/>
    <property type="match status" value="1"/>
</dbReference>
<dbReference type="Proteomes" id="UP001274896">
    <property type="component" value="Unassembled WGS sequence"/>
</dbReference>
<comment type="subcellular location">
    <subcellularLocation>
        <location evidence="1">Nucleus</location>
    </subcellularLocation>
</comment>
<evidence type="ECO:0000259" key="11">
    <source>
        <dbReference type="PROSITE" id="PS50878"/>
    </source>
</evidence>
<proteinExistence type="inferred from homology"/>
<dbReference type="CDD" id="cd09076">
    <property type="entry name" value="L1-EN"/>
    <property type="match status" value="1"/>
</dbReference>
<evidence type="ECO:0000256" key="3">
    <source>
        <dbReference type="ARBA" id="ARBA00012180"/>
    </source>
</evidence>
<dbReference type="InterPro" id="IPR000477">
    <property type="entry name" value="RT_dom"/>
</dbReference>
<dbReference type="InterPro" id="IPR036691">
    <property type="entry name" value="Endo/exonu/phosph_ase_sf"/>
</dbReference>
<dbReference type="Pfam" id="PF00078">
    <property type="entry name" value="RVT_1"/>
    <property type="match status" value="2"/>
</dbReference>
<dbReference type="Gene3D" id="3.60.10.10">
    <property type="entry name" value="Endonuclease/exonuclease/phosphatase"/>
    <property type="match status" value="1"/>
</dbReference>
<protein>
    <recommendedName>
        <fullName evidence="3">ribonuclease H</fullName>
        <ecNumber evidence="3">3.1.26.4</ecNumber>
    </recommendedName>
</protein>
<evidence type="ECO:0000313" key="14">
    <source>
        <dbReference type="Proteomes" id="UP001274896"/>
    </source>
</evidence>
<dbReference type="Pfam" id="PF03732">
    <property type="entry name" value="Retrotrans_gag"/>
    <property type="match status" value="1"/>
</dbReference>
<dbReference type="CDD" id="cd01647">
    <property type="entry name" value="RT_LTR"/>
    <property type="match status" value="1"/>
</dbReference>
<accession>A0AAE0Q3L9</accession>
<dbReference type="PROSITE" id="PS50013">
    <property type="entry name" value="CHROMO_2"/>
    <property type="match status" value="1"/>
</dbReference>
<dbReference type="PROSITE" id="PS50994">
    <property type="entry name" value="INTEGRASE"/>
    <property type="match status" value="1"/>
</dbReference>
<keyword evidence="5" id="KW-0064">Aspartyl protease</keyword>
<dbReference type="PANTHER" id="PTHR37984">
    <property type="entry name" value="PROTEIN CBG26694"/>
    <property type="match status" value="1"/>
</dbReference>